<dbReference type="Gene3D" id="3.90.70.10">
    <property type="entry name" value="Cysteine proteinases"/>
    <property type="match status" value="1"/>
</dbReference>
<feature type="domain" description="Peptidase C1A papain C-terminal" evidence="8">
    <location>
        <begin position="172"/>
        <end position="385"/>
    </location>
</feature>
<feature type="signal peptide" evidence="7">
    <location>
        <begin position="1"/>
        <end position="16"/>
    </location>
</feature>
<reference evidence="10" key="2">
    <citation type="submission" date="2025-09" db="UniProtKB">
        <authorList>
            <consortium name="Ensembl"/>
        </authorList>
    </citation>
    <scope>IDENTIFICATION</scope>
</reference>
<keyword evidence="3" id="KW-0378">Hydrolase</keyword>
<dbReference type="PRINTS" id="PR00705">
    <property type="entry name" value="PAPAIN"/>
</dbReference>
<dbReference type="GO" id="GO:0008234">
    <property type="term" value="F:cysteine-type peptidase activity"/>
    <property type="evidence" value="ECO:0007669"/>
    <property type="project" value="UniProtKB-KW"/>
</dbReference>
<dbReference type="SMART" id="SM00645">
    <property type="entry name" value="Pept_C1"/>
    <property type="match status" value="1"/>
</dbReference>
<evidence type="ECO:0000256" key="1">
    <source>
        <dbReference type="ARBA" id="ARBA00008455"/>
    </source>
</evidence>
<dbReference type="InterPro" id="IPR000169">
    <property type="entry name" value="Pept_cys_AS"/>
</dbReference>
<dbReference type="Pfam" id="PF00112">
    <property type="entry name" value="Peptidase_C1"/>
    <property type="match status" value="1"/>
</dbReference>
<evidence type="ECO:0000256" key="3">
    <source>
        <dbReference type="ARBA" id="ARBA00022801"/>
    </source>
</evidence>
<organism evidence="10 11">
    <name type="scientific">Buteo japonicus</name>
    <dbReference type="NCBI Taxonomy" id="224669"/>
    <lineage>
        <taxon>Eukaryota</taxon>
        <taxon>Metazoa</taxon>
        <taxon>Chordata</taxon>
        <taxon>Craniata</taxon>
        <taxon>Vertebrata</taxon>
        <taxon>Euteleostomi</taxon>
        <taxon>Archelosauria</taxon>
        <taxon>Archosauria</taxon>
        <taxon>Dinosauria</taxon>
        <taxon>Saurischia</taxon>
        <taxon>Theropoda</taxon>
        <taxon>Coelurosauria</taxon>
        <taxon>Aves</taxon>
        <taxon>Neognathae</taxon>
        <taxon>Neoaves</taxon>
        <taxon>Telluraves</taxon>
        <taxon>Accipitrimorphae</taxon>
        <taxon>Accipitriformes</taxon>
        <taxon>Accipitridae</taxon>
        <taxon>Accipitrinae</taxon>
        <taxon>Buteo</taxon>
    </lineage>
</organism>
<dbReference type="InterPro" id="IPR025661">
    <property type="entry name" value="Pept_asp_AS"/>
</dbReference>
<evidence type="ECO:0000256" key="6">
    <source>
        <dbReference type="ARBA" id="ARBA00023157"/>
    </source>
</evidence>
<dbReference type="InterPro" id="IPR039417">
    <property type="entry name" value="Peptidase_C1A_papain-like"/>
</dbReference>
<dbReference type="Pfam" id="PF08246">
    <property type="entry name" value="Inhibitor_I29"/>
    <property type="match status" value="1"/>
</dbReference>
<dbReference type="AlphaFoldDB" id="A0A8C0ANX3"/>
<sequence length="386" mass="43263">MWWPTLLSLLVPAVVAQLHPERELDTQWDLWKKTYRKQYNGEVRQSPVGGDQPLGDCWEGAGDHRGDVPMELGLVSPRWWWTRAGPLFPVPSHPMVQADEVARRLIWEKNLKYINTHNLEHALGVHTFELAMNHLGDMTSEEVVRTMTGLKVPRGHPHRNKTLYVPDWTERAPASVDWRRKGYVTPVKNQGQCGSCWAFSSVGALEGQLKRKTGKLLSLSPQNLVDCVANNDGCGGGYMTNAFEYVRQNHGIDSEDAYPYIGQDESCMYSPTGKAAKCRGYREIPEGNEKALKRAVARIGPVSVGIDASLPSFQFYSRGVYYDESCNAENINHAVLAVGYGTQKGTKHWIIKNSWGEEWGNKGYVLLARNMNNACGIANLASFPKM</sequence>
<dbReference type="PROSITE" id="PS00639">
    <property type="entry name" value="THIOL_PROTEASE_HIS"/>
    <property type="match status" value="1"/>
</dbReference>
<name>A0A8C0ANX3_9AVES</name>
<evidence type="ECO:0000259" key="8">
    <source>
        <dbReference type="SMART" id="SM00645"/>
    </source>
</evidence>
<comment type="similarity">
    <text evidence="1">Belongs to the peptidase C1 family.</text>
</comment>
<dbReference type="PANTHER" id="PTHR12411">
    <property type="entry name" value="CYSTEINE PROTEASE FAMILY C1-RELATED"/>
    <property type="match status" value="1"/>
</dbReference>
<dbReference type="CDD" id="cd02248">
    <property type="entry name" value="Peptidase_C1A"/>
    <property type="match status" value="1"/>
</dbReference>
<dbReference type="PROSITE" id="PS00640">
    <property type="entry name" value="THIOL_PROTEASE_ASN"/>
    <property type="match status" value="1"/>
</dbReference>
<dbReference type="SMART" id="SM00848">
    <property type="entry name" value="Inhibitor_I29"/>
    <property type="match status" value="1"/>
</dbReference>
<keyword evidence="11" id="KW-1185">Reference proteome</keyword>
<keyword evidence="7" id="KW-0732">Signal</keyword>
<dbReference type="Ensembl" id="ENSBJAT00000002835.1">
    <property type="protein sequence ID" value="ENSBJAP00000002762.1"/>
    <property type="gene ID" value="ENSBJAG00000001978.1"/>
</dbReference>
<evidence type="ECO:0000256" key="7">
    <source>
        <dbReference type="SAM" id="SignalP"/>
    </source>
</evidence>
<dbReference type="InterPro" id="IPR013201">
    <property type="entry name" value="Prot_inhib_I29"/>
</dbReference>
<dbReference type="SUPFAM" id="SSF54001">
    <property type="entry name" value="Cysteine proteinases"/>
    <property type="match status" value="1"/>
</dbReference>
<keyword evidence="6" id="KW-1015">Disulfide bond</keyword>
<evidence type="ECO:0000313" key="10">
    <source>
        <dbReference type="Ensembl" id="ENSBJAP00000002762.1"/>
    </source>
</evidence>
<dbReference type="InterPro" id="IPR000668">
    <property type="entry name" value="Peptidase_C1A_C"/>
</dbReference>
<dbReference type="Proteomes" id="UP000694555">
    <property type="component" value="Unplaced"/>
</dbReference>
<dbReference type="InterPro" id="IPR025660">
    <property type="entry name" value="Pept_his_AS"/>
</dbReference>
<dbReference type="PROSITE" id="PS00139">
    <property type="entry name" value="THIOL_PROTEASE_CYS"/>
    <property type="match status" value="1"/>
</dbReference>
<dbReference type="GO" id="GO:0006508">
    <property type="term" value="P:proteolysis"/>
    <property type="evidence" value="ECO:0007669"/>
    <property type="project" value="UniProtKB-KW"/>
</dbReference>
<evidence type="ECO:0000259" key="9">
    <source>
        <dbReference type="SMART" id="SM00848"/>
    </source>
</evidence>
<keyword evidence="2" id="KW-0645">Protease</keyword>
<feature type="chain" id="PRO_5034174162" evidence="7">
    <location>
        <begin position="17"/>
        <end position="386"/>
    </location>
</feature>
<evidence type="ECO:0000256" key="5">
    <source>
        <dbReference type="ARBA" id="ARBA00023145"/>
    </source>
</evidence>
<proteinExistence type="inferred from homology"/>
<dbReference type="InterPro" id="IPR038765">
    <property type="entry name" value="Papain-like_cys_pep_sf"/>
</dbReference>
<evidence type="ECO:0000256" key="2">
    <source>
        <dbReference type="ARBA" id="ARBA00022670"/>
    </source>
</evidence>
<keyword evidence="4" id="KW-0788">Thiol protease</keyword>
<dbReference type="FunFam" id="3.90.70.10:FF:000006">
    <property type="entry name" value="Cathepsin S"/>
    <property type="match status" value="1"/>
</dbReference>
<reference evidence="10" key="1">
    <citation type="submission" date="2025-08" db="UniProtKB">
        <authorList>
            <consortium name="Ensembl"/>
        </authorList>
    </citation>
    <scope>IDENTIFICATION</scope>
</reference>
<keyword evidence="5" id="KW-0865">Zymogen</keyword>
<protein>
    <submittedName>
        <fullName evidence="10">Cathepsin K</fullName>
    </submittedName>
</protein>
<dbReference type="InterPro" id="IPR013128">
    <property type="entry name" value="Peptidase_C1A"/>
</dbReference>
<evidence type="ECO:0000256" key="4">
    <source>
        <dbReference type="ARBA" id="ARBA00022807"/>
    </source>
</evidence>
<feature type="domain" description="Cathepsin propeptide inhibitor" evidence="9">
    <location>
        <begin position="98"/>
        <end position="143"/>
    </location>
</feature>
<accession>A0A8C0ANX3</accession>
<evidence type="ECO:0000313" key="11">
    <source>
        <dbReference type="Proteomes" id="UP000694555"/>
    </source>
</evidence>